<evidence type="ECO:0000313" key="4">
    <source>
        <dbReference type="Proteomes" id="UP001161390"/>
    </source>
</evidence>
<reference evidence="3" key="2">
    <citation type="submission" date="2023-01" db="EMBL/GenBank/DDBJ databases">
        <title>Draft genome sequence of Algimonas porphyrae strain NBRC 108216.</title>
        <authorList>
            <person name="Sun Q."/>
            <person name="Mori K."/>
        </authorList>
    </citation>
    <scope>NUCLEOTIDE SEQUENCE</scope>
    <source>
        <strain evidence="3">NBRC 108216</strain>
    </source>
</reference>
<keyword evidence="4" id="KW-1185">Reference proteome</keyword>
<feature type="transmembrane region" description="Helical" evidence="1">
    <location>
        <begin position="49"/>
        <end position="69"/>
    </location>
</feature>
<evidence type="ECO:0000313" key="3">
    <source>
        <dbReference type="EMBL" id="GLQ19235.1"/>
    </source>
</evidence>
<dbReference type="InterPro" id="IPR025263">
    <property type="entry name" value="YhdP_central"/>
</dbReference>
<organism evidence="3 4">
    <name type="scientific">Algimonas porphyrae</name>
    <dbReference type="NCBI Taxonomy" id="1128113"/>
    <lineage>
        <taxon>Bacteria</taxon>
        <taxon>Pseudomonadati</taxon>
        <taxon>Pseudomonadota</taxon>
        <taxon>Alphaproteobacteria</taxon>
        <taxon>Maricaulales</taxon>
        <taxon>Robiginitomaculaceae</taxon>
        <taxon>Algimonas</taxon>
    </lineage>
</organism>
<feature type="domain" description="YhdP central" evidence="2">
    <location>
        <begin position="392"/>
        <end position="893"/>
    </location>
</feature>
<accession>A0ABQ5UY00</accession>
<dbReference type="Proteomes" id="UP001161390">
    <property type="component" value="Unassembled WGS sequence"/>
</dbReference>
<dbReference type="PANTHER" id="PTHR38690">
    <property type="entry name" value="PROTEASE-RELATED"/>
    <property type="match status" value="1"/>
</dbReference>
<name>A0ABQ5UY00_9PROT</name>
<dbReference type="Pfam" id="PF13116">
    <property type="entry name" value="YhdP"/>
    <property type="match status" value="1"/>
</dbReference>
<proteinExistence type="predicted"/>
<gene>
    <name evidence="3" type="ORF">GCM10007854_01900</name>
</gene>
<reference evidence="3" key="1">
    <citation type="journal article" date="2014" name="Int. J. Syst. Evol. Microbiol.">
        <title>Complete genome of a new Firmicutes species belonging to the dominant human colonic microbiota ('Ruminococcus bicirculans') reveals two chromosomes and a selective capacity to utilize plant glucans.</title>
        <authorList>
            <consortium name="NISC Comparative Sequencing Program"/>
            <person name="Wegmann U."/>
            <person name="Louis P."/>
            <person name="Goesmann A."/>
            <person name="Henrissat B."/>
            <person name="Duncan S.H."/>
            <person name="Flint H.J."/>
        </authorList>
    </citation>
    <scope>NUCLEOTIDE SEQUENCE</scope>
    <source>
        <strain evidence="3">NBRC 108216</strain>
    </source>
</reference>
<evidence type="ECO:0000256" key="1">
    <source>
        <dbReference type="SAM" id="Phobius"/>
    </source>
</evidence>
<dbReference type="RefSeq" id="WP_284368991.1">
    <property type="nucleotide sequence ID" value="NZ_BSNJ01000001.1"/>
</dbReference>
<evidence type="ECO:0000259" key="2">
    <source>
        <dbReference type="Pfam" id="PF13116"/>
    </source>
</evidence>
<keyword evidence="1" id="KW-0812">Transmembrane</keyword>
<dbReference type="InterPro" id="IPR011836">
    <property type="entry name" value="YhdP"/>
</dbReference>
<keyword evidence="1" id="KW-0472">Membrane</keyword>
<comment type="caution">
    <text evidence="3">The sequence shown here is derived from an EMBL/GenBank/DDBJ whole genome shotgun (WGS) entry which is preliminary data.</text>
</comment>
<sequence length="1150" mass="124487">MAELQKADKPRNGPRARFDASLWVRCLKQAVLPAAAFAGYRTYRLGGEIVSVILALAITALYLASNLAARQSMDLNAMRPNAERWFSQTFEGARADLGELSIRWNPSEDTVVMTATDIVVYDTESRIVQTLPLLRLSTTKASLLALQPRLRDIEIVGGEISWVVRDDGRVIAGIGRPETVGGIGPTFEGRADRGDQALTEWLSEFQSISLRESRGFIQNRQSGLDAVIELDRLYGRKDAALTILDVDGAVMSGNERGQMRLAMQSLDDMQTYDLDLKLQGLVPESLSTRAGRLSALKGLALPVDARLTARYGRETGLEAASLALSAGQGSVDLAGDTHRVNALNFDAVLNPGGEEMQVEALRIDSERLVLSGEGVIREIGRLYDGDVGTSPKFDLAMRDAWLDLTPFLPAPLRMDRAMAVGEIDVDARRLTFDQLTVDFGDFGLTTTLNVVSGEDGLSSLTLSGQTQTAMNVQNLLSLWPTDAASGARRWIDRSILDGRLDDVVFDVALDEVFFTDPTIDSGAFELTFRVTDGVARYISTMTPITGVSGTGRIEGANFGFVLEGGTIGEIDIVGGDVSIPRLERGGDIFVTAQGRGPVPALLDLINQPPFEYLDRYGVQADGFSGSADVTLNIQRPLLEFFDQDRIQYSVDGKFTDTTAPFTFGPYGLTDADVTVTGGKEGLFVNGLVNLGPWRANLNWEERYGQNDEPTRYRITGPMTRKAMDGFGLGFREYFGGEIDVDIEATGRGLDLEGSFVDIDMTQAEIAFGDVWSKPAGEAGRFRATIARQDSMLMIDNARMEAPGLTLSGKGRLQQDLVLEELNLDRLAVQGLVDGRATLTRDIDNARLALDAEGQILDLSQWVDAALSADRQDESELPIAVDARFETIRLAPDYAVQQAVLAYRHDGVAIERMDLNGTRPDGPFEISLANTDDATARFATLRIPDLSLAASNLLGLATFSGGNLVIDARLPMAGDIGPTLGTVRATDFTVRDAPFLAQILSLASLTGIVDTLSGTGLGFDELVFDFAMQDRNLSVRDAKMRGPAIGMTGEGEVKLNDRLIDFSGTLVPAYTANSFLGDIPLLGDLLVGQDGEGIFAVTYAVRGPFSGAQIAINPLSALTPGFIRGIFRESRDDLPESVVEEIESVRPETTD</sequence>
<keyword evidence="1" id="KW-1133">Transmembrane helix</keyword>
<protein>
    <recommendedName>
        <fullName evidence="2">YhdP central domain-containing protein</fullName>
    </recommendedName>
</protein>
<dbReference type="EMBL" id="BSNJ01000001">
    <property type="protein sequence ID" value="GLQ19235.1"/>
    <property type="molecule type" value="Genomic_DNA"/>
</dbReference>
<dbReference type="PANTHER" id="PTHR38690:SF1">
    <property type="entry name" value="PROTEASE"/>
    <property type="match status" value="1"/>
</dbReference>